<reference evidence="3 4" key="1">
    <citation type="submission" date="2019-01" db="EMBL/GenBank/DDBJ databases">
        <authorList>
            <person name="Ferrante I. M."/>
        </authorList>
    </citation>
    <scope>NUCLEOTIDE SEQUENCE [LARGE SCALE GENOMIC DNA]</scope>
    <source>
        <strain evidence="3 4">B856</strain>
    </source>
</reference>
<name>A0A448YUE7_9STRA</name>
<organism evidence="3 4">
    <name type="scientific">Pseudo-nitzschia multistriata</name>
    <dbReference type="NCBI Taxonomy" id="183589"/>
    <lineage>
        <taxon>Eukaryota</taxon>
        <taxon>Sar</taxon>
        <taxon>Stramenopiles</taxon>
        <taxon>Ochrophyta</taxon>
        <taxon>Bacillariophyta</taxon>
        <taxon>Bacillariophyceae</taxon>
        <taxon>Bacillariophycidae</taxon>
        <taxon>Bacillariales</taxon>
        <taxon>Bacillariaceae</taxon>
        <taxon>Pseudo-nitzschia</taxon>
    </lineage>
</organism>
<accession>A0A448YUE7</accession>
<dbReference type="GO" id="GO:0005680">
    <property type="term" value="C:anaphase-promoting complex"/>
    <property type="evidence" value="ECO:0007669"/>
    <property type="project" value="InterPro"/>
</dbReference>
<evidence type="ECO:0000313" key="4">
    <source>
        <dbReference type="Proteomes" id="UP000291116"/>
    </source>
</evidence>
<keyword evidence="4" id="KW-1185">Reference proteome</keyword>
<evidence type="ECO:0000313" key="3">
    <source>
        <dbReference type="EMBL" id="VEU33417.1"/>
    </source>
</evidence>
<evidence type="ECO:0008006" key="5">
    <source>
        <dbReference type="Google" id="ProtNLM"/>
    </source>
</evidence>
<protein>
    <recommendedName>
        <fullName evidence="5">Anaphase-promoting complex subunit CDC26</fullName>
    </recommendedName>
</protein>
<dbReference type="EMBL" id="CAACVS010000001">
    <property type="protein sequence ID" value="VEU33417.1"/>
    <property type="molecule type" value="Genomic_DNA"/>
</dbReference>
<evidence type="ECO:0000256" key="1">
    <source>
        <dbReference type="ARBA" id="ARBA00022786"/>
    </source>
</evidence>
<gene>
    <name evidence="3" type="ORF">PSNMU_V1.4_AUG-EV-PASAV3_0002210</name>
</gene>
<dbReference type="OrthoDB" id="2422341at2759"/>
<evidence type="ECO:0000256" key="2">
    <source>
        <dbReference type="SAM" id="MobiDB-lite"/>
    </source>
</evidence>
<dbReference type="AlphaFoldDB" id="A0A448YUE7"/>
<dbReference type="InterPro" id="IPR018860">
    <property type="entry name" value="APC_suCDC26"/>
</dbReference>
<dbReference type="Pfam" id="PF10471">
    <property type="entry name" value="ANAPC_CDC26"/>
    <property type="match status" value="1"/>
</dbReference>
<feature type="region of interest" description="Disordered" evidence="2">
    <location>
        <begin position="27"/>
        <end position="77"/>
    </location>
</feature>
<dbReference type="GO" id="GO:0031145">
    <property type="term" value="P:anaphase-promoting complex-dependent catabolic process"/>
    <property type="evidence" value="ECO:0007669"/>
    <property type="project" value="InterPro"/>
</dbReference>
<sequence>MALRRPPTRVELKADDIDEYTKIIREKEMSMEDPMAMQHGEAGRSSGADGGRMKRSNMTPGAKKSSAAQRIGIGRQR</sequence>
<proteinExistence type="predicted"/>
<keyword evidence="1" id="KW-0833">Ubl conjugation pathway</keyword>
<dbReference type="Proteomes" id="UP000291116">
    <property type="component" value="Unassembled WGS sequence"/>
</dbReference>